<dbReference type="EMBL" id="QFFJ01000001">
    <property type="protein sequence ID" value="RBL92518.1"/>
    <property type="molecule type" value="Genomic_DNA"/>
</dbReference>
<feature type="domain" description="SusD-like N-terminal" evidence="8">
    <location>
        <begin position="37"/>
        <end position="239"/>
    </location>
</feature>
<dbReference type="Pfam" id="PF07980">
    <property type="entry name" value="SusD_RagB"/>
    <property type="match status" value="1"/>
</dbReference>
<dbReference type="Gene3D" id="1.25.40.390">
    <property type="match status" value="1"/>
</dbReference>
<dbReference type="AlphaFoldDB" id="A0A365Y2I4"/>
<evidence type="ECO:0000259" key="7">
    <source>
        <dbReference type="Pfam" id="PF07980"/>
    </source>
</evidence>
<accession>A0A365Y2I4</accession>
<dbReference type="Proteomes" id="UP000253410">
    <property type="component" value="Unassembled WGS sequence"/>
</dbReference>
<comment type="subcellular location">
    <subcellularLocation>
        <location evidence="1">Cell outer membrane</location>
    </subcellularLocation>
</comment>
<dbReference type="InterPro" id="IPR012944">
    <property type="entry name" value="SusD_RagB_dom"/>
</dbReference>
<dbReference type="Pfam" id="PF14322">
    <property type="entry name" value="SusD-like_3"/>
    <property type="match status" value="1"/>
</dbReference>
<dbReference type="OrthoDB" id="9792139at2"/>
<name>A0A365Y2I4_9BACT</name>
<proteinExistence type="inferred from homology"/>
<comment type="similarity">
    <text evidence="2">Belongs to the SusD family.</text>
</comment>
<evidence type="ECO:0000256" key="4">
    <source>
        <dbReference type="ARBA" id="ARBA00023136"/>
    </source>
</evidence>
<dbReference type="InterPro" id="IPR033985">
    <property type="entry name" value="SusD-like_N"/>
</dbReference>
<evidence type="ECO:0000256" key="5">
    <source>
        <dbReference type="ARBA" id="ARBA00023237"/>
    </source>
</evidence>
<evidence type="ECO:0000313" key="10">
    <source>
        <dbReference type="Proteomes" id="UP000253410"/>
    </source>
</evidence>
<feature type="domain" description="RagB/SusD" evidence="7">
    <location>
        <begin position="348"/>
        <end position="440"/>
    </location>
</feature>
<comment type="caution">
    <text evidence="9">The sequence shown here is derived from an EMBL/GenBank/DDBJ whole genome shotgun (WGS) entry which is preliminary data.</text>
</comment>
<protein>
    <submittedName>
        <fullName evidence="9">RagB/SusD family nutrient uptake outer membrane protein</fullName>
    </submittedName>
</protein>
<keyword evidence="3 6" id="KW-0732">Signal</keyword>
<gene>
    <name evidence="9" type="ORF">DF182_08025</name>
</gene>
<organism evidence="9 10">
    <name type="scientific">Chitinophaga flava</name>
    <dbReference type="NCBI Taxonomy" id="2259036"/>
    <lineage>
        <taxon>Bacteria</taxon>
        <taxon>Pseudomonadati</taxon>
        <taxon>Bacteroidota</taxon>
        <taxon>Chitinophagia</taxon>
        <taxon>Chitinophagales</taxon>
        <taxon>Chitinophagaceae</taxon>
        <taxon>Chitinophaga</taxon>
    </lineage>
</organism>
<sequence>MKMKRTNLYILLLATGLLASCQKELLKPVPTTDISAFSAFENAERIANQVNGMYSVLKNGKFLGGKLAVANEVRAGDFVVEGSNSVTLYLTWSMIPNGTAQEVIETWEQGYLTINNANVFIDGMNAVGTKVVGDELSKKYIGEAKFVRALSYFTLLQIYARPYWDGAGSKPGLVLHTQGHTKKEDYNKARASVAEVYAQILKDLDDAEGALPAATAGNKASITHATSTAAVALKTRVYLHMANYAKVITEANKLVSAAAPFVSPTKHALAPDITKVFASNYQSTESVFSLPFTSVVGDYPGTQTQLGFYYSTEYSIDAKSGVFADATWKAGDARRSFIRTVGAKSYWNKFSTPSPYTDWIPVIRYAEVLLNLAEAKVRSTNTVDAQAVALLSAVRGRSDAGTTYTTADFADANALLTAIQNEKHIEFIGEGMRGNEITRLGQTIPGKSNPAVTIDPVPSNSSKYIWPVSANELLYNKLCVDNQ</sequence>
<evidence type="ECO:0000259" key="8">
    <source>
        <dbReference type="Pfam" id="PF14322"/>
    </source>
</evidence>
<dbReference type="SUPFAM" id="SSF48452">
    <property type="entry name" value="TPR-like"/>
    <property type="match status" value="1"/>
</dbReference>
<evidence type="ECO:0000256" key="3">
    <source>
        <dbReference type="ARBA" id="ARBA00022729"/>
    </source>
</evidence>
<feature type="signal peptide" evidence="6">
    <location>
        <begin position="1"/>
        <end position="19"/>
    </location>
</feature>
<dbReference type="GO" id="GO:0009279">
    <property type="term" value="C:cell outer membrane"/>
    <property type="evidence" value="ECO:0007669"/>
    <property type="project" value="UniProtKB-SubCell"/>
</dbReference>
<evidence type="ECO:0000256" key="1">
    <source>
        <dbReference type="ARBA" id="ARBA00004442"/>
    </source>
</evidence>
<evidence type="ECO:0000256" key="2">
    <source>
        <dbReference type="ARBA" id="ARBA00006275"/>
    </source>
</evidence>
<feature type="chain" id="PRO_5016859819" evidence="6">
    <location>
        <begin position="20"/>
        <end position="483"/>
    </location>
</feature>
<evidence type="ECO:0000256" key="6">
    <source>
        <dbReference type="SAM" id="SignalP"/>
    </source>
</evidence>
<dbReference type="CDD" id="cd08977">
    <property type="entry name" value="SusD"/>
    <property type="match status" value="1"/>
</dbReference>
<evidence type="ECO:0000313" key="9">
    <source>
        <dbReference type="EMBL" id="RBL92518.1"/>
    </source>
</evidence>
<reference evidence="9 10" key="1">
    <citation type="submission" date="2018-05" db="EMBL/GenBank/DDBJ databases">
        <title>Chitinophaga sp. K3CV102501T nov., isolated from isolated from a monsoon evergreen broad-leaved forest soil.</title>
        <authorList>
            <person name="Lv Y."/>
        </authorList>
    </citation>
    <scope>NUCLEOTIDE SEQUENCE [LARGE SCALE GENOMIC DNA]</scope>
    <source>
        <strain evidence="9 10">GDMCC 1.1325</strain>
    </source>
</reference>
<dbReference type="PROSITE" id="PS51257">
    <property type="entry name" value="PROKAR_LIPOPROTEIN"/>
    <property type="match status" value="1"/>
</dbReference>
<keyword evidence="4" id="KW-0472">Membrane</keyword>
<keyword evidence="10" id="KW-1185">Reference proteome</keyword>
<keyword evidence="5" id="KW-0998">Cell outer membrane</keyword>
<dbReference type="InterPro" id="IPR011990">
    <property type="entry name" value="TPR-like_helical_dom_sf"/>
</dbReference>